<feature type="transmembrane region" description="Helical" evidence="7">
    <location>
        <begin position="141"/>
        <end position="161"/>
    </location>
</feature>
<evidence type="ECO:0000256" key="4">
    <source>
        <dbReference type="ARBA" id="ARBA00022692"/>
    </source>
</evidence>
<gene>
    <name evidence="9" type="ORF">ATL40_2898</name>
</gene>
<evidence type="ECO:0000256" key="7">
    <source>
        <dbReference type="RuleBase" id="RU363032"/>
    </source>
</evidence>
<evidence type="ECO:0000259" key="8">
    <source>
        <dbReference type="PROSITE" id="PS50928"/>
    </source>
</evidence>
<keyword evidence="10" id="KW-1185">Reference proteome</keyword>
<keyword evidence="2 7" id="KW-0813">Transport</keyword>
<keyword evidence="6 7" id="KW-0472">Membrane</keyword>
<evidence type="ECO:0000256" key="2">
    <source>
        <dbReference type="ARBA" id="ARBA00022448"/>
    </source>
</evidence>
<dbReference type="RefSeq" id="WP_098470127.1">
    <property type="nucleotide sequence ID" value="NZ_PDJD01000001.1"/>
</dbReference>
<keyword evidence="3" id="KW-1003">Cell membrane</keyword>
<dbReference type="CDD" id="cd06261">
    <property type="entry name" value="TM_PBP2"/>
    <property type="match status" value="1"/>
</dbReference>
<dbReference type="AlphaFoldDB" id="A0A2A9D5P0"/>
<evidence type="ECO:0000313" key="10">
    <source>
        <dbReference type="Proteomes" id="UP000224915"/>
    </source>
</evidence>
<feature type="transmembrane region" description="Helical" evidence="7">
    <location>
        <begin position="69"/>
        <end position="95"/>
    </location>
</feature>
<feature type="domain" description="ABC transmembrane type-1" evidence="8">
    <location>
        <begin position="70"/>
        <end position="261"/>
    </location>
</feature>
<reference evidence="9 10" key="1">
    <citation type="submission" date="2017-10" db="EMBL/GenBank/DDBJ databases">
        <title>Sequencing the genomes of 1000 actinobacteria strains.</title>
        <authorList>
            <person name="Klenk H.-P."/>
        </authorList>
    </citation>
    <scope>NUCLEOTIDE SEQUENCE [LARGE SCALE GENOMIC DNA]</scope>
    <source>
        <strain evidence="9 10">DSM 21801</strain>
    </source>
</reference>
<sequence>MTAVKTRPNIIGSFLAWAWLAVVLLPIYFILVSSLRPQAVYYTENPLSIPSEPTLGAYQRVLENDFLRYFANSVIVTLATVAILLAVSLMGSYVIVRSSSPAARRIFTIFLLGLAIPMQATIIPVYYLIVQLGLYDTLWALILPSVAFAIPITVLILVNFIRDVPKELFESMRVDGAGDWMILWRLVLPLTKPALMTVGIYDALTVWNGFLFPLVLTQSADMRVIPLSLWSFQGEFSTDIPAVLAAVVLSILPLLAAYIVGRRQLVAGLTAGFGK</sequence>
<dbReference type="PROSITE" id="PS50928">
    <property type="entry name" value="ABC_TM1"/>
    <property type="match status" value="1"/>
</dbReference>
<protein>
    <submittedName>
        <fullName evidence="9">Raffinose/stachyose/melibiose transport system permease protein</fullName>
    </submittedName>
</protein>
<dbReference type="Proteomes" id="UP000224915">
    <property type="component" value="Unassembled WGS sequence"/>
</dbReference>
<dbReference type="EMBL" id="PDJD01000001">
    <property type="protein sequence ID" value="PFG21272.1"/>
    <property type="molecule type" value="Genomic_DNA"/>
</dbReference>
<accession>A0A2A9D5P0</accession>
<comment type="caution">
    <text evidence="9">The sequence shown here is derived from an EMBL/GenBank/DDBJ whole genome shotgun (WGS) entry which is preliminary data.</text>
</comment>
<proteinExistence type="inferred from homology"/>
<evidence type="ECO:0000256" key="6">
    <source>
        <dbReference type="ARBA" id="ARBA00023136"/>
    </source>
</evidence>
<evidence type="ECO:0000256" key="5">
    <source>
        <dbReference type="ARBA" id="ARBA00022989"/>
    </source>
</evidence>
<dbReference type="InterPro" id="IPR035906">
    <property type="entry name" value="MetI-like_sf"/>
</dbReference>
<dbReference type="Gene3D" id="1.10.3720.10">
    <property type="entry name" value="MetI-like"/>
    <property type="match status" value="1"/>
</dbReference>
<evidence type="ECO:0000256" key="1">
    <source>
        <dbReference type="ARBA" id="ARBA00004651"/>
    </source>
</evidence>
<feature type="transmembrane region" description="Helical" evidence="7">
    <location>
        <begin position="12"/>
        <end position="31"/>
    </location>
</feature>
<dbReference type="InterPro" id="IPR000515">
    <property type="entry name" value="MetI-like"/>
</dbReference>
<feature type="transmembrane region" description="Helical" evidence="7">
    <location>
        <begin position="107"/>
        <end position="129"/>
    </location>
</feature>
<feature type="transmembrane region" description="Helical" evidence="7">
    <location>
        <begin position="240"/>
        <end position="260"/>
    </location>
</feature>
<organism evidence="9 10">
    <name type="scientific">Serinibacter salmoneus</name>
    <dbReference type="NCBI Taxonomy" id="556530"/>
    <lineage>
        <taxon>Bacteria</taxon>
        <taxon>Bacillati</taxon>
        <taxon>Actinomycetota</taxon>
        <taxon>Actinomycetes</taxon>
        <taxon>Micrococcales</taxon>
        <taxon>Beutenbergiaceae</taxon>
        <taxon>Serinibacter</taxon>
    </lineage>
</organism>
<dbReference type="GO" id="GO:0005886">
    <property type="term" value="C:plasma membrane"/>
    <property type="evidence" value="ECO:0007669"/>
    <property type="project" value="UniProtKB-SubCell"/>
</dbReference>
<name>A0A2A9D5P0_9MICO</name>
<dbReference type="PANTHER" id="PTHR43744">
    <property type="entry name" value="ABC TRANSPORTER PERMEASE PROTEIN MG189-RELATED-RELATED"/>
    <property type="match status" value="1"/>
</dbReference>
<comment type="similarity">
    <text evidence="7">Belongs to the binding-protein-dependent transport system permease family.</text>
</comment>
<dbReference type="PANTHER" id="PTHR43744:SF12">
    <property type="entry name" value="ABC TRANSPORTER PERMEASE PROTEIN MG189-RELATED"/>
    <property type="match status" value="1"/>
</dbReference>
<dbReference type="Pfam" id="PF00528">
    <property type="entry name" value="BPD_transp_1"/>
    <property type="match status" value="1"/>
</dbReference>
<dbReference type="GO" id="GO:0055085">
    <property type="term" value="P:transmembrane transport"/>
    <property type="evidence" value="ECO:0007669"/>
    <property type="project" value="InterPro"/>
</dbReference>
<evidence type="ECO:0000313" key="9">
    <source>
        <dbReference type="EMBL" id="PFG21272.1"/>
    </source>
</evidence>
<feature type="transmembrane region" description="Helical" evidence="7">
    <location>
        <begin position="182"/>
        <end position="201"/>
    </location>
</feature>
<comment type="subcellular location">
    <subcellularLocation>
        <location evidence="1 7">Cell membrane</location>
        <topology evidence="1 7">Multi-pass membrane protein</topology>
    </subcellularLocation>
</comment>
<keyword evidence="5 7" id="KW-1133">Transmembrane helix</keyword>
<dbReference type="SUPFAM" id="SSF161098">
    <property type="entry name" value="MetI-like"/>
    <property type="match status" value="1"/>
</dbReference>
<keyword evidence="4 7" id="KW-0812">Transmembrane</keyword>
<dbReference type="OrthoDB" id="9794684at2"/>
<evidence type="ECO:0000256" key="3">
    <source>
        <dbReference type="ARBA" id="ARBA00022475"/>
    </source>
</evidence>